<proteinExistence type="inferred from homology"/>
<dbReference type="AlphaFoldDB" id="A0A061RWF4"/>
<keyword evidence="6" id="KW-0969">Cilium</keyword>
<evidence type="ECO:0000256" key="1">
    <source>
        <dbReference type="ARBA" id="ARBA00004611"/>
    </source>
</evidence>
<dbReference type="PANTHER" id="PTHR14517:SF6">
    <property type="entry name" value="RE41410P"/>
    <property type="match status" value="1"/>
</dbReference>
<organism evidence="11">
    <name type="scientific">Tetraselmis sp. GSL018</name>
    <dbReference type="NCBI Taxonomy" id="582737"/>
    <lineage>
        <taxon>Eukaryota</taxon>
        <taxon>Viridiplantae</taxon>
        <taxon>Chlorophyta</taxon>
        <taxon>core chlorophytes</taxon>
        <taxon>Chlorodendrophyceae</taxon>
        <taxon>Chlorodendrales</taxon>
        <taxon>Chlorodendraceae</taxon>
        <taxon>Tetraselmis</taxon>
    </lineage>
</organism>
<evidence type="ECO:0000256" key="2">
    <source>
        <dbReference type="ARBA" id="ARBA00006875"/>
    </source>
</evidence>
<evidence type="ECO:0000256" key="6">
    <source>
        <dbReference type="ARBA" id="ARBA00023069"/>
    </source>
</evidence>
<name>A0A061RWF4_9CHLO</name>
<dbReference type="Pfam" id="PF05914">
    <property type="entry name" value="RIB43A"/>
    <property type="match status" value="1"/>
</dbReference>
<evidence type="ECO:0000256" key="4">
    <source>
        <dbReference type="ARBA" id="ARBA00022846"/>
    </source>
</evidence>
<feature type="non-terminal residue" evidence="11">
    <location>
        <position position="1"/>
    </location>
</feature>
<protein>
    <submittedName>
        <fullName evidence="11">Uncharacterized protein</fullName>
    </submittedName>
</protein>
<comment type="subcellular location">
    <subcellularLocation>
        <location evidence="1">Cytoplasm</location>
        <location evidence="1">Cytoskeleton</location>
        <location evidence="1">Flagellum axoneme</location>
    </subcellularLocation>
</comment>
<sequence>ATSALSAHRFRPDHFKGYNPDHARGVREYQRRQVEDNAARRAQQAEDDMAYARYMNAVNKALVEREMTAADFRRKQAEEANSYLRRQLAEKEERDTFLNKTLYTNEPDAAYFKQFGTSHR</sequence>
<evidence type="ECO:0000256" key="8">
    <source>
        <dbReference type="ARBA" id="ARBA00023273"/>
    </source>
</evidence>
<evidence type="ECO:0000256" key="7">
    <source>
        <dbReference type="ARBA" id="ARBA00023212"/>
    </source>
</evidence>
<comment type="subunit">
    <text evidence="9">Microtubule inner protein component of sperm flagellar doublet microtubules.</text>
</comment>
<evidence type="ECO:0000256" key="5">
    <source>
        <dbReference type="ARBA" id="ARBA00023054"/>
    </source>
</evidence>
<evidence type="ECO:0000256" key="10">
    <source>
        <dbReference type="SAM" id="MobiDB-lite"/>
    </source>
</evidence>
<gene>
    <name evidence="11" type="ORF">TSPGSL018_24304</name>
</gene>
<feature type="compositionally biased region" description="Basic and acidic residues" evidence="10">
    <location>
        <begin position="10"/>
        <end position="21"/>
    </location>
</feature>
<dbReference type="PANTHER" id="PTHR14517">
    <property type="entry name" value="RIB43A-RELATED"/>
    <property type="match status" value="1"/>
</dbReference>
<dbReference type="EMBL" id="GBEZ01010683">
    <property type="protein sequence ID" value="JAC75025.1"/>
    <property type="molecule type" value="Transcribed_RNA"/>
</dbReference>
<reference evidence="11" key="1">
    <citation type="submission" date="2014-05" db="EMBL/GenBank/DDBJ databases">
        <title>The transcriptome of the halophilic microalga Tetraselmis sp. GSL018 isolated from the Great Salt Lake, Utah.</title>
        <authorList>
            <person name="Jinkerson R.E."/>
            <person name="D'Adamo S."/>
            <person name="Posewitz M.C."/>
        </authorList>
    </citation>
    <scope>NUCLEOTIDE SEQUENCE</scope>
    <source>
        <strain evidence="11">GSL018</strain>
    </source>
</reference>
<evidence type="ECO:0000313" key="11">
    <source>
        <dbReference type="EMBL" id="JAC75025.1"/>
    </source>
</evidence>
<evidence type="ECO:0000256" key="3">
    <source>
        <dbReference type="ARBA" id="ARBA00022490"/>
    </source>
</evidence>
<keyword evidence="5" id="KW-0175">Coiled coil</keyword>
<keyword evidence="3" id="KW-0963">Cytoplasm</keyword>
<keyword evidence="4" id="KW-0282">Flagellum</keyword>
<comment type="similarity">
    <text evidence="2">Belongs to the RIB43A family.</text>
</comment>
<accession>A0A061RWF4</accession>
<dbReference type="InterPro" id="IPR008805">
    <property type="entry name" value="RIB43A"/>
</dbReference>
<evidence type="ECO:0000256" key="9">
    <source>
        <dbReference type="ARBA" id="ARBA00046435"/>
    </source>
</evidence>
<keyword evidence="8" id="KW-0966">Cell projection</keyword>
<feature type="region of interest" description="Disordered" evidence="10">
    <location>
        <begin position="1"/>
        <end position="21"/>
    </location>
</feature>
<keyword evidence="7" id="KW-0206">Cytoskeleton</keyword>